<comment type="cofactor">
    <cofactor evidence="1">
        <name>Mn(2+)</name>
        <dbReference type="ChEBI" id="CHEBI:29035"/>
    </cofactor>
</comment>
<keyword evidence="11 21" id="KW-0460">Magnesium</keyword>
<evidence type="ECO:0000256" key="21">
    <source>
        <dbReference type="PIRSR" id="PIRSR039102-3"/>
    </source>
</evidence>
<accession>A0A370GVI6</accession>
<evidence type="ECO:0000256" key="17">
    <source>
        <dbReference type="ARBA" id="ARBA00060592"/>
    </source>
</evidence>
<dbReference type="InterPro" id="IPR011127">
    <property type="entry name" value="Dala_Dala_lig_N"/>
</dbReference>
<evidence type="ECO:0000256" key="5">
    <source>
        <dbReference type="ARBA" id="ARBA00010871"/>
    </source>
</evidence>
<gene>
    <name evidence="18" type="primary">ddl</name>
    <name evidence="24" type="ORF">C8D86_105118</name>
</gene>
<dbReference type="GO" id="GO:0008360">
    <property type="term" value="P:regulation of cell shape"/>
    <property type="evidence" value="ECO:0007669"/>
    <property type="project" value="UniProtKB-KW"/>
</dbReference>
<evidence type="ECO:0000256" key="13">
    <source>
        <dbReference type="ARBA" id="ARBA00022984"/>
    </source>
</evidence>
<sequence length="381" mass="42726">MKSLDKIRVAVLFGGRSAEHEVSLRSAANVIQYLDPSRFDIIPIGIDKQGSWFLGNDIFKKSLEHNKVPQLHGHSDTWFTPEWVGKPVEKQQVKELISRPVSGQFFDVVFPVVHGTLCEDGTLQGLLELADIPYVGCGVLSSAIGMDKDVSKRLAMSANIPVPPYLVIKQNQWDINPASFLREVDEKLSFPVFVKPANTGSSIGITKVKAREQLQAAINEAFRFDTKVLVEKALSVIELELAVLESLEPEEEPIVSVVGEIRPRHEFYSYDAKYVDENGAELLIPAPIPEEIKAKARRLAQKIFNTLECEGMARVDLFLDKETQEIFFNEINTLPGFTQISMYPKLMDASGIPYPQLLTHLVELAIKRHKNKSRLIRSYAG</sequence>
<evidence type="ECO:0000256" key="3">
    <source>
        <dbReference type="ARBA" id="ARBA00004496"/>
    </source>
</evidence>
<dbReference type="NCBIfam" id="NF002528">
    <property type="entry name" value="PRK01966.1-4"/>
    <property type="match status" value="1"/>
</dbReference>
<dbReference type="InterPro" id="IPR005905">
    <property type="entry name" value="D_ala_D_ala"/>
</dbReference>
<evidence type="ECO:0000256" key="19">
    <source>
        <dbReference type="PIRSR" id="PIRSR039102-1"/>
    </source>
</evidence>
<comment type="catalytic activity">
    <reaction evidence="16 18">
        <text>2 D-alanine + ATP = D-alanyl-D-alanine + ADP + phosphate + H(+)</text>
        <dbReference type="Rhea" id="RHEA:11224"/>
        <dbReference type="ChEBI" id="CHEBI:15378"/>
        <dbReference type="ChEBI" id="CHEBI:30616"/>
        <dbReference type="ChEBI" id="CHEBI:43474"/>
        <dbReference type="ChEBI" id="CHEBI:57416"/>
        <dbReference type="ChEBI" id="CHEBI:57822"/>
        <dbReference type="ChEBI" id="CHEBI:456216"/>
        <dbReference type="EC" id="6.3.2.4"/>
    </reaction>
</comment>
<evidence type="ECO:0000256" key="14">
    <source>
        <dbReference type="ARBA" id="ARBA00023211"/>
    </source>
</evidence>
<comment type="subcellular location">
    <subcellularLocation>
        <location evidence="3 18">Cytoplasm</location>
    </subcellularLocation>
</comment>
<comment type="similarity">
    <text evidence="5 18">Belongs to the D-alanine--D-alanine ligase family.</text>
</comment>
<dbReference type="AlphaFoldDB" id="A0A370GVI6"/>
<keyword evidence="8 21" id="KW-0479">Metal-binding</keyword>
<dbReference type="GO" id="GO:0005829">
    <property type="term" value="C:cytosol"/>
    <property type="evidence" value="ECO:0007669"/>
    <property type="project" value="TreeGrafter"/>
</dbReference>
<dbReference type="GO" id="GO:0008716">
    <property type="term" value="F:D-alanine-D-alanine ligase activity"/>
    <property type="evidence" value="ECO:0007669"/>
    <property type="project" value="UniProtKB-UniRule"/>
</dbReference>
<dbReference type="GO" id="GO:0005524">
    <property type="term" value="F:ATP binding"/>
    <property type="evidence" value="ECO:0007669"/>
    <property type="project" value="UniProtKB-UniRule"/>
</dbReference>
<feature type="binding site" evidence="20">
    <location>
        <begin position="201"/>
        <end position="202"/>
    </location>
    <ligand>
        <name>ATP</name>
        <dbReference type="ChEBI" id="CHEBI:30616"/>
    </ligand>
</feature>
<comment type="function">
    <text evidence="2 18">Cell wall formation.</text>
</comment>
<evidence type="ECO:0000313" key="24">
    <source>
        <dbReference type="EMBL" id="RDI46594.1"/>
    </source>
</evidence>
<dbReference type="InterPro" id="IPR011095">
    <property type="entry name" value="Dala_Dala_lig_C"/>
</dbReference>
<evidence type="ECO:0000256" key="7">
    <source>
        <dbReference type="ARBA" id="ARBA00022598"/>
    </source>
</evidence>
<keyword evidence="14 21" id="KW-0464">Manganese</keyword>
<comment type="cofactor">
    <cofactor evidence="21">
        <name>Mg(2+)</name>
        <dbReference type="ChEBI" id="CHEBI:18420"/>
    </cofactor>
    <cofactor evidence="21">
        <name>Mn(2+)</name>
        <dbReference type="ChEBI" id="CHEBI:29035"/>
    </cofactor>
    <text evidence="21">Binds 2 magnesium or manganese ions per subunit.</text>
</comment>
<evidence type="ECO:0000256" key="11">
    <source>
        <dbReference type="ARBA" id="ARBA00022842"/>
    </source>
</evidence>
<evidence type="ECO:0000256" key="22">
    <source>
        <dbReference type="PROSITE-ProRule" id="PRU00409"/>
    </source>
</evidence>
<feature type="active site" evidence="19">
    <location>
        <position position="341"/>
    </location>
</feature>
<feature type="domain" description="ATP-grasp" evidence="23">
    <location>
        <begin position="152"/>
        <end position="363"/>
    </location>
</feature>
<feature type="binding site" evidence="21">
    <location>
        <position position="330"/>
    </location>
    <ligand>
        <name>Mg(2+)</name>
        <dbReference type="ChEBI" id="CHEBI:18420"/>
        <label>2</label>
    </ligand>
</feature>
<feature type="active site" evidence="19">
    <location>
        <position position="19"/>
    </location>
</feature>
<proteinExistence type="inferred from homology"/>
<evidence type="ECO:0000256" key="6">
    <source>
        <dbReference type="ARBA" id="ARBA00022490"/>
    </source>
</evidence>
<keyword evidence="15 18" id="KW-0961">Cell wall biogenesis/degradation</keyword>
<dbReference type="InterPro" id="IPR000291">
    <property type="entry name" value="D-Ala_lig_Van_CS"/>
</dbReference>
<evidence type="ECO:0000256" key="8">
    <source>
        <dbReference type="ARBA" id="ARBA00022723"/>
    </source>
</evidence>
<dbReference type="GO" id="GO:0009252">
    <property type="term" value="P:peptidoglycan biosynthetic process"/>
    <property type="evidence" value="ECO:0007669"/>
    <property type="project" value="UniProtKB-UniRule"/>
</dbReference>
<evidence type="ECO:0000256" key="12">
    <source>
        <dbReference type="ARBA" id="ARBA00022960"/>
    </source>
</evidence>
<dbReference type="Proteomes" id="UP000254720">
    <property type="component" value="Unassembled WGS sequence"/>
</dbReference>
<dbReference type="Gene3D" id="3.30.470.20">
    <property type="entry name" value="ATP-grasp fold, B domain"/>
    <property type="match status" value="1"/>
</dbReference>
<name>A0A370GVI6_9COXI</name>
<dbReference type="GO" id="GO:0046872">
    <property type="term" value="F:metal ion binding"/>
    <property type="evidence" value="ECO:0007669"/>
    <property type="project" value="UniProtKB-KW"/>
</dbReference>
<dbReference type="SUPFAM" id="SSF52440">
    <property type="entry name" value="PreATP-grasp domain"/>
    <property type="match status" value="1"/>
</dbReference>
<dbReference type="InterPro" id="IPR013815">
    <property type="entry name" value="ATP_grasp_subdomain_1"/>
</dbReference>
<feature type="binding site" evidence="20">
    <location>
        <begin position="329"/>
        <end position="330"/>
    </location>
    <ligand>
        <name>ATP</name>
        <dbReference type="ChEBI" id="CHEBI:30616"/>
    </ligand>
</feature>
<dbReference type="PROSITE" id="PS00843">
    <property type="entry name" value="DALA_DALA_LIGASE_1"/>
    <property type="match status" value="1"/>
</dbReference>
<feature type="binding site" evidence="21">
    <location>
        <position position="316"/>
    </location>
    <ligand>
        <name>Mg(2+)</name>
        <dbReference type="ChEBI" id="CHEBI:18420"/>
        <label>1</label>
    </ligand>
</feature>
<keyword evidence="10 22" id="KW-0067">ATP-binding</keyword>
<dbReference type="EMBL" id="QQAX01000005">
    <property type="protein sequence ID" value="RDI46594.1"/>
    <property type="molecule type" value="Genomic_DNA"/>
</dbReference>
<dbReference type="PROSITE" id="PS50975">
    <property type="entry name" value="ATP_GRASP"/>
    <property type="match status" value="1"/>
</dbReference>
<dbReference type="UniPathway" id="UPA00219"/>
<dbReference type="FunFam" id="3.30.1490.20:FF:000007">
    <property type="entry name" value="D-alanine--D-alanine ligase"/>
    <property type="match status" value="1"/>
</dbReference>
<evidence type="ECO:0000256" key="20">
    <source>
        <dbReference type="PIRSR" id="PIRSR039102-2"/>
    </source>
</evidence>
<evidence type="ECO:0000256" key="2">
    <source>
        <dbReference type="ARBA" id="ARBA00003921"/>
    </source>
</evidence>
<protein>
    <recommendedName>
        <fullName evidence="18">D-alanine--D-alanine ligase</fullName>
        <ecNumber evidence="18">6.3.2.4</ecNumber>
    </recommendedName>
    <alternativeName>
        <fullName evidence="18">D-Ala-D-Ala ligase</fullName>
    </alternativeName>
    <alternativeName>
        <fullName evidence="18">D-alanylalanine synthetase</fullName>
    </alternativeName>
</protein>
<dbReference type="HAMAP" id="MF_00047">
    <property type="entry name" value="Dala_Dala_lig"/>
    <property type="match status" value="1"/>
</dbReference>
<feature type="binding site" evidence="20">
    <location>
        <position position="148"/>
    </location>
    <ligand>
        <name>ATP</name>
        <dbReference type="ChEBI" id="CHEBI:30616"/>
    </ligand>
</feature>
<dbReference type="RefSeq" id="WP_197737851.1">
    <property type="nucleotide sequence ID" value="NZ_LR699114.1"/>
</dbReference>
<organism evidence="24 25">
    <name type="scientific">Aquicella lusitana</name>
    <dbReference type="NCBI Taxonomy" id="254246"/>
    <lineage>
        <taxon>Bacteria</taxon>
        <taxon>Pseudomonadati</taxon>
        <taxon>Pseudomonadota</taxon>
        <taxon>Gammaproteobacteria</taxon>
        <taxon>Legionellales</taxon>
        <taxon>Coxiellaceae</taxon>
        <taxon>Aquicella</taxon>
    </lineage>
</organism>
<dbReference type="InterPro" id="IPR016185">
    <property type="entry name" value="PreATP-grasp_dom_sf"/>
</dbReference>
<feature type="binding site" evidence="21">
    <location>
        <position position="332"/>
    </location>
    <ligand>
        <name>Mg(2+)</name>
        <dbReference type="ChEBI" id="CHEBI:18420"/>
        <label>2</label>
    </ligand>
</feature>
<feature type="binding site" evidence="20">
    <location>
        <begin position="231"/>
        <end position="238"/>
    </location>
    <ligand>
        <name>ATP</name>
        <dbReference type="ChEBI" id="CHEBI:30616"/>
    </ligand>
</feature>
<keyword evidence="25" id="KW-1185">Reference proteome</keyword>
<comment type="caution">
    <text evidence="24">The sequence shown here is derived from an EMBL/GenBank/DDBJ whole genome shotgun (WGS) entry which is preliminary data.</text>
</comment>
<evidence type="ECO:0000256" key="9">
    <source>
        <dbReference type="ARBA" id="ARBA00022741"/>
    </source>
</evidence>
<keyword evidence="12 18" id="KW-0133">Cell shape</keyword>
<feature type="binding site" evidence="20">
    <location>
        <begin position="193"/>
        <end position="195"/>
    </location>
    <ligand>
        <name>ATP</name>
        <dbReference type="ChEBI" id="CHEBI:30616"/>
    </ligand>
</feature>
<keyword evidence="6 18" id="KW-0963">Cytoplasm</keyword>
<dbReference type="PROSITE" id="PS00844">
    <property type="entry name" value="DALA_DALA_LIGASE_2"/>
    <property type="match status" value="1"/>
</dbReference>
<dbReference type="InterPro" id="IPR011761">
    <property type="entry name" value="ATP-grasp"/>
</dbReference>
<dbReference type="Gene3D" id="3.40.50.20">
    <property type="match status" value="1"/>
</dbReference>
<dbReference type="Gene3D" id="3.30.1490.20">
    <property type="entry name" value="ATP-grasp fold, A domain"/>
    <property type="match status" value="1"/>
</dbReference>
<feature type="active site" evidence="19">
    <location>
        <position position="201"/>
    </location>
</feature>
<keyword evidence="7 18" id="KW-0436">Ligase</keyword>
<evidence type="ECO:0000256" key="10">
    <source>
        <dbReference type="ARBA" id="ARBA00022840"/>
    </source>
</evidence>
<evidence type="ECO:0000259" key="23">
    <source>
        <dbReference type="PROSITE" id="PS50975"/>
    </source>
</evidence>
<comment type="pathway">
    <text evidence="4 18">Cell wall biogenesis; peptidoglycan biosynthesis.</text>
</comment>
<comment type="pathway">
    <text evidence="17">Glycan biosynthesis.</text>
</comment>
<dbReference type="PANTHER" id="PTHR23132:SF25">
    <property type="entry name" value="D-ALANINE--D-ALANINE LIGASE A"/>
    <property type="match status" value="1"/>
</dbReference>
<dbReference type="NCBIfam" id="TIGR01205">
    <property type="entry name" value="D_ala_D_alaTIGR"/>
    <property type="match status" value="1"/>
</dbReference>
<keyword evidence="9 20" id="KW-0547">Nucleotide-binding</keyword>
<evidence type="ECO:0000313" key="25">
    <source>
        <dbReference type="Proteomes" id="UP000254720"/>
    </source>
</evidence>
<dbReference type="GO" id="GO:0071555">
    <property type="term" value="P:cell wall organization"/>
    <property type="evidence" value="ECO:0007669"/>
    <property type="project" value="UniProtKB-KW"/>
</dbReference>
<dbReference type="PANTHER" id="PTHR23132">
    <property type="entry name" value="D-ALANINE--D-ALANINE LIGASE"/>
    <property type="match status" value="1"/>
</dbReference>
<dbReference type="EC" id="6.3.2.4" evidence="18"/>
<evidence type="ECO:0000256" key="16">
    <source>
        <dbReference type="ARBA" id="ARBA00047614"/>
    </source>
</evidence>
<feature type="binding site" evidence="21">
    <location>
        <position position="330"/>
    </location>
    <ligand>
        <name>Mg(2+)</name>
        <dbReference type="ChEBI" id="CHEBI:18420"/>
        <label>1</label>
    </ligand>
</feature>
<dbReference type="Pfam" id="PF07478">
    <property type="entry name" value="Dala_Dala_lig_C"/>
    <property type="match status" value="1"/>
</dbReference>
<keyword evidence="13 18" id="KW-0573">Peptidoglycan synthesis</keyword>
<reference evidence="24 25" key="1">
    <citation type="submission" date="2018-07" db="EMBL/GenBank/DDBJ databases">
        <title>Genomic Encyclopedia of Type Strains, Phase IV (KMG-IV): sequencing the most valuable type-strain genomes for metagenomic binning, comparative biology and taxonomic classification.</title>
        <authorList>
            <person name="Goeker M."/>
        </authorList>
    </citation>
    <scope>NUCLEOTIDE SEQUENCE [LARGE SCALE GENOMIC DNA]</scope>
    <source>
        <strain evidence="24 25">DSM 16500</strain>
    </source>
</reference>
<evidence type="ECO:0000256" key="15">
    <source>
        <dbReference type="ARBA" id="ARBA00023316"/>
    </source>
</evidence>
<evidence type="ECO:0000256" key="1">
    <source>
        <dbReference type="ARBA" id="ARBA00001936"/>
    </source>
</evidence>
<evidence type="ECO:0000256" key="18">
    <source>
        <dbReference type="HAMAP-Rule" id="MF_00047"/>
    </source>
</evidence>
<dbReference type="SUPFAM" id="SSF56059">
    <property type="entry name" value="Glutathione synthetase ATP-binding domain-like"/>
    <property type="match status" value="1"/>
</dbReference>
<evidence type="ECO:0000256" key="4">
    <source>
        <dbReference type="ARBA" id="ARBA00004752"/>
    </source>
</evidence>
<dbReference type="FunFam" id="3.30.470.20:FF:000008">
    <property type="entry name" value="D-alanine--D-alanine ligase"/>
    <property type="match status" value="1"/>
</dbReference>
<dbReference type="Pfam" id="PF01820">
    <property type="entry name" value="Dala_Dala_lig_N"/>
    <property type="match status" value="1"/>
</dbReference>
<dbReference type="PIRSF" id="PIRSF039102">
    <property type="entry name" value="Ddl/VanB"/>
    <property type="match status" value="1"/>
</dbReference>
<dbReference type="NCBIfam" id="NF002378">
    <property type="entry name" value="PRK01372.1"/>
    <property type="match status" value="1"/>
</dbReference>